<evidence type="ECO:0000313" key="10">
    <source>
        <dbReference type="EMBL" id="CAG5867680.1"/>
    </source>
</evidence>
<dbReference type="InterPro" id="IPR050149">
    <property type="entry name" value="Collagen_superfamily"/>
</dbReference>
<dbReference type="Pfam" id="PF01410">
    <property type="entry name" value="COLFI"/>
    <property type="match status" value="2"/>
</dbReference>
<dbReference type="GO" id="GO:0031012">
    <property type="term" value="C:extracellular matrix"/>
    <property type="evidence" value="ECO:0007669"/>
    <property type="project" value="TreeGrafter"/>
</dbReference>
<feature type="compositionally biased region" description="Low complexity" evidence="8">
    <location>
        <begin position="446"/>
        <end position="472"/>
    </location>
</feature>
<name>A0A8S4ALG1_9TELE</name>
<evidence type="ECO:0000256" key="2">
    <source>
        <dbReference type="ARBA" id="ARBA00022525"/>
    </source>
</evidence>
<feature type="compositionally biased region" description="Pro residues" evidence="8">
    <location>
        <begin position="1626"/>
        <end position="1638"/>
    </location>
</feature>
<evidence type="ECO:0000256" key="7">
    <source>
        <dbReference type="ARBA" id="ARBA00023180"/>
    </source>
</evidence>
<feature type="compositionally biased region" description="Polar residues" evidence="8">
    <location>
        <begin position="511"/>
        <end position="520"/>
    </location>
</feature>
<dbReference type="InterPro" id="IPR008160">
    <property type="entry name" value="Collagen"/>
</dbReference>
<accession>A0A8S4ALG1</accession>
<evidence type="ECO:0000256" key="8">
    <source>
        <dbReference type="SAM" id="MobiDB-lite"/>
    </source>
</evidence>
<feature type="compositionally biased region" description="Gly residues" evidence="8">
    <location>
        <begin position="1586"/>
        <end position="1595"/>
    </location>
</feature>
<feature type="region of interest" description="Disordered" evidence="8">
    <location>
        <begin position="1432"/>
        <end position="1461"/>
    </location>
</feature>
<feature type="compositionally biased region" description="Basic and acidic residues" evidence="8">
    <location>
        <begin position="743"/>
        <end position="753"/>
    </location>
</feature>
<dbReference type="FunFam" id="2.60.120.1000:FF:000003">
    <property type="entry name" value="Collagen alpha-1(XXVII) chain B"/>
    <property type="match status" value="1"/>
</dbReference>
<dbReference type="Proteomes" id="UP000677803">
    <property type="component" value="Unassembled WGS sequence"/>
</dbReference>
<dbReference type="InterPro" id="IPR013320">
    <property type="entry name" value="ConA-like_dom_sf"/>
</dbReference>
<dbReference type="Gene3D" id="2.60.120.200">
    <property type="match status" value="1"/>
</dbReference>
<feature type="region of interest" description="Disordered" evidence="8">
    <location>
        <begin position="1113"/>
        <end position="1299"/>
    </location>
</feature>
<feature type="region of interest" description="Disordered" evidence="8">
    <location>
        <begin position="1586"/>
        <end position="1640"/>
    </location>
</feature>
<evidence type="ECO:0000256" key="4">
    <source>
        <dbReference type="ARBA" id="ARBA00022729"/>
    </source>
</evidence>
<feature type="compositionally biased region" description="Basic and acidic residues" evidence="8">
    <location>
        <begin position="1256"/>
        <end position="1268"/>
    </location>
</feature>
<keyword evidence="5" id="KW-0677">Repeat</keyword>
<keyword evidence="7" id="KW-0325">Glycoprotein</keyword>
<dbReference type="PROSITE" id="PS51461">
    <property type="entry name" value="NC1_FIB"/>
    <property type="match status" value="1"/>
</dbReference>
<evidence type="ECO:0000256" key="3">
    <source>
        <dbReference type="ARBA" id="ARBA00022530"/>
    </source>
</evidence>
<evidence type="ECO:0000256" key="5">
    <source>
        <dbReference type="ARBA" id="ARBA00022737"/>
    </source>
</evidence>
<keyword evidence="6" id="KW-0176">Collagen</keyword>
<dbReference type="EMBL" id="CAJRST010003335">
    <property type="protein sequence ID" value="CAG5867680.1"/>
    <property type="molecule type" value="Genomic_DNA"/>
</dbReference>
<evidence type="ECO:0000256" key="6">
    <source>
        <dbReference type="ARBA" id="ARBA00023119"/>
    </source>
</evidence>
<organism evidence="10 11">
    <name type="scientific">Menidia menidia</name>
    <name type="common">Atlantic silverside</name>
    <dbReference type="NCBI Taxonomy" id="238744"/>
    <lineage>
        <taxon>Eukaryota</taxon>
        <taxon>Metazoa</taxon>
        <taxon>Chordata</taxon>
        <taxon>Craniata</taxon>
        <taxon>Vertebrata</taxon>
        <taxon>Euteleostomi</taxon>
        <taxon>Actinopterygii</taxon>
        <taxon>Neopterygii</taxon>
        <taxon>Teleostei</taxon>
        <taxon>Neoteleostei</taxon>
        <taxon>Acanthomorphata</taxon>
        <taxon>Ovalentaria</taxon>
        <taxon>Atherinomorphae</taxon>
        <taxon>Atheriniformes</taxon>
        <taxon>Atherinopsidae</taxon>
        <taxon>Menidiinae</taxon>
        <taxon>Menidia</taxon>
    </lineage>
</organism>
<evidence type="ECO:0000259" key="9">
    <source>
        <dbReference type="PROSITE" id="PS51461"/>
    </source>
</evidence>
<dbReference type="GO" id="GO:0005581">
    <property type="term" value="C:collagen trimer"/>
    <property type="evidence" value="ECO:0007669"/>
    <property type="project" value="UniProtKB-KW"/>
</dbReference>
<dbReference type="Gene3D" id="2.60.120.1000">
    <property type="match status" value="1"/>
</dbReference>
<comment type="caution">
    <text evidence="10">The sequence shown here is derived from an EMBL/GenBank/DDBJ whole genome shotgun (WGS) entry which is preliminary data.</text>
</comment>
<feature type="compositionally biased region" description="Low complexity" evidence="8">
    <location>
        <begin position="1163"/>
        <end position="1175"/>
    </location>
</feature>
<feature type="compositionally biased region" description="Basic residues" evidence="8">
    <location>
        <begin position="1440"/>
        <end position="1452"/>
    </location>
</feature>
<feature type="region of interest" description="Disordered" evidence="8">
    <location>
        <begin position="1355"/>
        <end position="1396"/>
    </location>
</feature>
<evidence type="ECO:0000256" key="1">
    <source>
        <dbReference type="ARBA" id="ARBA00004498"/>
    </source>
</evidence>
<keyword evidence="3" id="KW-0272">Extracellular matrix</keyword>
<dbReference type="FunFam" id="2.60.120.200:FF:000085">
    <property type="entry name" value="collagen alpha-1(XXVII) chain isoform X1"/>
    <property type="match status" value="1"/>
</dbReference>
<dbReference type="PANTHER" id="PTHR24023:SF1082">
    <property type="entry name" value="COLLAGEN TRIPLE HELIX REPEAT"/>
    <property type="match status" value="1"/>
</dbReference>
<comment type="subcellular location">
    <subcellularLocation>
        <location evidence="1">Secreted</location>
        <location evidence="1">Extracellular space</location>
        <location evidence="1">Extracellular matrix</location>
    </subcellularLocation>
</comment>
<feature type="region of interest" description="Disordered" evidence="8">
    <location>
        <begin position="743"/>
        <end position="783"/>
    </location>
</feature>
<dbReference type="InterPro" id="IPR048287">
    <property type="entry name" value="TSPN-like_N"/>
</dbReference>
<dbReference type="SMART" id="SM00210">
    <property type="entry name" value="TSPN"/>
    <property type="match status" value="1"/>
</dbReference>
<dbReference type="SMART" id="SM00038">
    <property type="entry name" value="COLFI"/>
    <property type="match status" value="1"/>
</dbReference>
<evidence type="ECO:0000313" key="11">
    <source>
        <dbReference type="Proteomes" id="UP000677803"/>
    </source>
</evidence>
<dbReference type="OrthoDB" id="8939548at2759"/>
<dbReference type="GO" id="GO:0030198">
    <property type="term" value="P:extracellular matrix organization"/>
    <property type="evidence" value="ECO:0007669"/>
    <property type="project" value="TreeGrafter"/>
</dbReference>
<feature type="region of interest" description="Disordered" evidence="8">
    <location>
        <begin position="353"/>
        <end position="535"/>
    </location>
</feature>
<proteinExistence type="predicted"/>
<reference evidence="10" key="1">
    <citation type="submission" date="2021-05" db="EMBL/GenBank/DDBJ databases">
        <authorList>
            <person name="Tigano A."/>
        </authorList>
    </citation>
    <scope>NUCLEOTIDE SEQUENCE</scope>
</reference>
<keyword evidence="11" id="KW-1185">Reference proteome</keyword>
<keyword evidence="4" id="KW-0732">Signal</keyword>
<dbReference type="GO" id="GO:0005615">
    <property type="term" value="C:extracellular space"/>
    <property type="evidence" value="ECO:0007669"/>
    <property type="project" value="TreeGrafter"/>
</dbReference>
<sequence>MNTNEFRHPKERLQNLSSRHKAEAICSVTCTERQARLCRGWRRRALLLCTVLYCTCYLGLTQVHSEDVDILQKLGLKGEKPSRSVPTGVIPFRSGIILNQRAHIEAPLRSVFPAGIWPKLALVLSVRSHRVNSAFLFTLLSGQKRLLLGLQLVPDSLVLHTGPNTSVSLPYEPHDGQWHQLAVGIDGQTVTLYASCGEQSVQADFGWDNEEGLAPELKGSFLLGRTSQQHASAHFEGAVCQFDLVPSAQAAHNYCRYIKKHCREADTFRPNLSPLLPILPGGKNISATASTPKRSGPEAARKSAGLSLAKSAAAAASAVRYVAPRQTIKPNPGTISTPLLVTVAPDTVQFGLVAPSPKRRTETVTAPLRTAAPPTKSPTSRPATPKVSTRKPSKPTTPKPTPQKAIAEKESKKKPAVPATASAKPQKTKPDSASVDRAASPKDPQPTTAKKPSPKPKVASTQTTLSKTRSTTVRNATSKPTLSEATSSKSMIAKTTSSMTSKPVSKHITKPTKQTKTANAPVTPRPTKPFYNTVTPPATDGFLSWEVPPTQFSLLAGPKGQKGDEGLPCAALTELFLSRDCQDLQGSQAYRARGVLGVPLVPMGTLADLVHLDSRGTKETPASHQGLRLKERRETWGLLALLECLDKQVERDRKVTLDRLDSLESLENKVQLEAQVPKVILAGRCSKSSAVTGFTRAYRTCGAKRHSEIPGVRVCALGLHRGSQHHAGFIGIPGLFGLPGPDGERGIPGEPGKRGKMGRPGFPGDFGERGPPGPDGEPGNMGAPGPSGVLGLIGDMGPVGEMGLPGPAGLKGVPGNPGEPGLKGDKGDIGIPGEQGETGFQGDKFLCAMLALDRASRGVQGYLASVGNQDHRESWEIKVLMVHLDHQALRVSLVTWDHREIMALKDLSFELKANASMLKISSVAGKTRGQRFTRATRDARLGVALRSISSVSREMRVQLGHQDQQDLRAEWGEKDFLGRLGQRELRVSPVSWEKLDPWEKEVWWVSLDLWERQGWQERRGTEGRWAFLDPLEKRDQRVILGCQVRLDLQDHQEEQDLLVQLGQPVPEDLKACGDNSHVFQGARGPDGPTGEMGLEGKKGLDGPPGKIGFPGSQGKIGETGETGPKGFPGIQGPSGPPGDKGIAGEPGPSGPPGTVGLLGEIGQKGPPGKVGEPGLPGEPGEKGAIGPAGNIGEQGLIGQRGGPGLEGEAGPAGPDGVKGEKGDMGQEGDKGEKGVTGLKGKEGLPGSPGLTGVRGSEGKPGKIGERGKPGLKGAKGHLGHLGETGPVGKTGPPGFVGPKGSRGTIGHVVKGLLVEWVNKGNLVFKVMRAIGDHRGPWGLQDQKVKSLALAPTRSVTLYSSDGEQGDDRKEEGPPGPPGLIGPPGDRGERGEPGDPGYKSNVLFYLSRVKLVLTENEEDSELLDNQASLDLEASKDPKGPKAIKARKAKRVCRDKKEPEDKRENMGMMGRQVFLVKLVHRVKLVSQDSQEVKGQLDQRVSEVFEDRVALQEKKASEVEWESRANRETEGPKGNLCVLAKYTLFANEKGDTGEPGFPGILGLFGPRGPPGDFGPKGIRGPKGPLGTMGRGGGAGSVGIIGPRGSVGPRGEKGNRGENGFQGPRGSPGPRGPPGLPGPPGVPLSFREDGLLFVDSATSRRTENKPVMDLPMLDQGAEIFKTLHYLSNLIQSLKNPLGTRENPARICRDLHSCEQKLNDGTYWIDPNLGCSSDTIEVSCNFSGGGQTCLKPITVTKPAVTVGRVQMNFLHLLSSEAVQHVIIHCLNVSVWRSAENQPVPQASVKFKAWTGEVFEVGGELEPDVMEDSCWVKDGRWHQTHFIFHSLDPTLLPVIDVYNLPKTSPSSHYHLEIGPVCFL</sequence>
<keyword evidence="2" id="KW-0964">Secreted</keyword>
<gene>
    <name evidence="10" type="ORF">MMEN_LOCUS4459</name>
</gene>
<dbReference type="SUPFAM" id="SSF49899">
    <property type="entry name" value="Concanavalin A-like lectins/glucanases"/>
    <property type="match status" value="1"/>
</dbReference>
<dbReference type="PANTHER" id="PTHR24023">
    <property type="entry name" value="COLLAGEN ALPHA"/>
    <property type="match status" value="1"/>
</dbReference>
<feature type="compositionally biased region" description="Basic and acidic residues" evidence="8">
    <location>
        <begin position="1217"/>
        <end position="1233"/>
    </location>
</feature>
<dbReference type="Pfam" id="PF01391">
    <property type="entry name" value="Collagen"/>
    <property type="match status" value="3"/>
</dbReference>
<feature type="region of interest" description="Disordered" evidence="8">
    <location>
        <begin position="283"/>
        <end position="303"/>
    </location>
</feature>
<dbReference type="Gene3D" id="1.20.5.320">
    <property type="entry name" value="6-Phosphogluconate Dehydrogenase, domain 3"/>
    <property type="match status" value="1"/>
</dbReference>
<feature type="domain" description="Fibrillar collagen NC1" evidence="9">
    <location>
        <begin position="1673"/>
        <end position="1873"/>
    </location>
</feature>
<dbReference type="InterPro" id="IPR000885">
    <property type="entry name" value="Fib_collagen_C"/>
</dbReference>
<feature type="compositionally biased region" description="Polar residues" evidence="8">
    <location>
        <begin position="473"/>
        <end position="503"/>
    </location>
</feature>
<protein>
    <submittedName>
        <fullName evidence="10">(Atlantic silverside) hypothetical protein</fullName>
    </submittedName>
</protein>
<feature type="compositionally biased region" description="Gly residues" evidence="8">
    <location>
        <begin position="1198"/>
        <end position="1207"/>
    </location>
</feature>
<dbReference type="GO" id="GO:0030020">
    <property type="term" value="F:extracellular matrix structural constituent conferring tensile strength"/>
    <property type="evidence" value="ECO:0007669"/>
    <property type="project" value="TreeGrafter"/>
</dbReference>